<gene>
    <name evidence="15" type="ORF">CTI12_AA110550</name>
</gene>
<keyword evidence="16" id="KW-1185">Reference proteome</keyword>
<dbReference type="AlphaFoldDB" id="A0A2U1PV99"/>
<keyword evidence="8 14" id="KW-0812">Transmembrane</keyword>
<dbReference type="GO" id="GO:0046622">
    <property type="term" value="P:positive regulation of organ growth"/>
    <property type="evidence" value="ECO:0007669"/>
    <property type="project" value="InterPro"/>
</dbReference>
<keyword evidence="9" id="KW-0256">Endoplasmic reticulum</keyword>
<dbReference type="GO" id="GO:0016020">
    <property type="term" value="C:membrane"/>
    <property type="evidence" value="ECO:0007669"/>
    <property type="project" value="UniProtKB-SubCell"/>
</dbReference>
<evidence type="ECO:0000256" key="8">
    <source>
        <dbReference type="ARBA" id="ARBA00022692"/>
    </source>
</evidence>
<proteinExistence type="inferred from homology"/>
<dbReference type="GO" id="GO:0005783">
    <property type="term" value="C:endoplasmic reticulum"/>
    <property type="evidence" value="ECO:0007669"/>
    <property type="project" value="UniProtKB-SubCell"/>
</dbReference>
<dbReference type="PANTHER" id="PTHR36023">
    <property type="entry name" value="ARGOS-LIKE PROTEIN"/>
    <property type="match status" value="1"/>
</dbReference>
<accession>A0A2U1PV99</accession>
<dbReference type="STRING" id="35608.A0A2U1PV99"/>
<evidence type="ECO:0000256" key="12">
    <source>
        <dbReference type="ARBA" id="ARBA00023242"/>
    </source>
</evidence>
<evidence type="ECO:0000256" key="7">
    <source>
        <dbReference type="ARBA" id="ARBA00022490"/>
    </source>
</evidence>
<dbReference type="Proteomes" id="UP000245207">
    <property type="component" value="Unassembled WGS sequence"/>
</dbReference>
<organism evidence="15 16">
    <name type="scientific">Artemisia annua</name>
    <name type="common">Sweet wormwood</name>
    <dbReference type="NCBI Taxonomy" id="35608"/>
    <lineage>
        <taxon>Eukaryota</taxon>
        <taxon>Viridiplantae</taxon>
        <taxon>Streptophyta</taxon>
        <taxon>Embryophyta</taxon>
        <taxon>Tracheophyta</taxon>
        <taxon>Spermatophyta</taxon>
        <taxon>Magnoliopsida</taxon>
        <taxon>eudicotyledons</taxon>
        <taxon>Gunneridae</taxon>
        <taxon>Pentapetalae</taxon>
        <taxon>asterids</taxon>
        <taxon>campanulids</taxon>
        <taxon>Asterales</taxon>
        <taxon>Asteraceae</taxon>
        <taxon>Asteroideae</taxon>
        <taxon>Anthemideae</taxon>
        <taxon>Artemisiinae</taxon>
        <taxon>Artemisia</taxon>
    </lineage>
</organism>
<evidence type="ECO:0000256" key="10">
    <source>
        <dbReference type="ARBA" id="ARBA00022989"/>
    </source>
</evidence>
<evidence type="ECO:0000313" key="15">
    <source>
        <dbReference type="EMBL" id="PWA89689.1"/>
    </source>
</evidence>
<dbReference type="EMBL" id="PKPP01000697">
    <property type="protein sequence ID" value="PWA89689.1"/>
    <property type="molecule type" value="Genomic_DNA"/>
</dbReference>
<evidence type="ECO:0008006" key="17">
    <source>
        <dbReference type="Google" id="ProtNLM"/>
    </source>
</evidence>
<evidence type="ECO:0000256" key="14">
    <source>
        <dbReference type="SAM" id="Phobius"/>
    </source>
</evidence>
<dbReference type="InterPro" id="IPR037468">
    <property type="entry name" value="ARGOS/ARL/OSR1"/>
</dbReference>
<keyword evidence="12" id="KW-0539">Nucleus</keyword>
<evidence type="ECO:0000256" key="1">
    <source>
        <dbReference type="ARBA" id="ARBA00004123"/>
    </source>
</evidence>
<evidence type="ECO:0000256" key="3">
    <source>
        <dbReference type="ARBA" id="ARBA00004240"/>
    </source>
</evidence>
<reference evidence="15 16" key="1">
    <citation type="journal article" date="2018" name="Mol. Plant">
        <title>The genome of Artemisia annua provides insight into the evolution of Asteraceae family and artemisinin biosynthesis.</title>
        <authorList>
            <person name="Shen Q."/>
            <person name="Zhang L."/>
            <person name="Liao Z."/>
            <person name="Wang S."/>
            <person name="Yan T."/>
            <person name="Shi P."/>
            <person name="Liu M."/>
            <person name="Fu X."/>
            <person name="Pan Q."/>
            <person name="Wang Y."/>
            <person name="Lv Z."/>
            <person name="Lu X."/>
            <person name="Zhang F."/>
            <person name="Jiang W."/>
            <person name="Ma Y."/>
            <person name="Chen M."/>
            <person name="Hao X."/>
            <person name="Li L."/>
            <person name="Tang Y."/>
            <person name="Lv G."/>
            <person name="Zhou Y."/>
            <person name="Sun X."/>
            <person name="Brodelius P.E."/>
            <person name="Rose J.K.C."/>
            <person name="Tang K."/>
        </authorList>
    </citation>
    <scope>NUCLEOTIDE SEQUENCE [LARGE SCALE GENOMIC DNA]</scope>
    <source>
        <strain evidence="16">cv. Huhao1</strain>
        <tissue evidence="15">Leaf</tissue>
    </source>
</reference>
<evidence type="ECO:0000256" key="6">
    <source>
        <dbReference type="ARBA" id="ARBA00022473"/>
    </source>
</evidence>
<keyword evidence="10 14" id="KW-1133">Transmembrane helix</keyword>
<name>A0A2U1PV99_ARTAN</name>
<evidence type="ECO:0000256" key="4">
    <source>
        <dbReference type="ARBA" id="ARBA00004496"/>
    </source>
</evidence>
<evidence type="ECO:0000256" key="11">
    <source>
        <dbReference type="ARBA" id="ARBA00023136"/>
    </source>
</evidence>
<sequence length="129" mass="14271">MEMRRMNMNLSSQESTNGSKTVVHQGRQTGSEYNDRSSLHNNSYGGKRMVMVSKSKSRSSYFSLESMLVLIGLTASLLILPLILPPLPPPPFMLLLLPLCIFAVLMVFAIMPSSSSSNAARHKSDRPNQ</sequence>
<evidence type="ECO:0000256" key="2">
    <source>
        <dbReference type="ARBA" id="ARBA00004141"/>
    </source>
</evidence>
<evidence type="ECO:0000313" key="16">
    <source>
        <dbReference type="Proteomes" id="UP000245207"/>
    </source>
</evidence>
<feature type="transmembrane region" description="Helical" evidence="14">
    <location>
        <begin position="90"/>
        <end position="111"/>
    </location>
</feature>
<keyword evidence="6" id="KW-0217">Developmental protein</keyword>
<evidence type="ECO:0000256" key="9">
    <source>
        <dbReference type="ARBA" id="ARBA00022824"/>
    </source>
</evidence>
<feature type="transmembrane region" description="Helical" evidence="14">
    <location>
        <begin position="61"/>
        <end position="84"/>
    </location>
</feature>
<evidence type="ECO:0000256" key="13">
    <source>
        <dbReference type="SAM" id="MobiDB-lite"/>
    </source>
</evidence>
<dbReference type="GO" id="GO:0009725">
    <property type="term" value="P:response to hormone"/>
    <property type="evidence" value="ECO:0007669"/>
    <property type="project" value="UniProtKB-ARBA"/>
</dbReference>
<keyword evidence="11 14" id="KW-0472">Membrane</keyword>
<dbReference type="GO" id="GO:0005634">
    <property type="term" value="C:nucleus"/>
    <property type="evidence" value="ECO:0007669"/>
    <property type="project" value="UniProtKB-SubCell"/>
</dbReference>
<comment type="subcellular location">
    <subcellularLocation>
        <location evidence="4">Cytoplasm</location>
    </subcellularLocation>
    <subcellularLocation>
        <location evidence="3">Endoplasmic reticulum</location>
    </subcellularLocation>
    <subcellularLocation>
        <location evidence="2">Membrane</location>
        <topology evidence="2">Multi-pass membrane protein</topology>
    </subcellularLocation>
    <subcellularLocation>
        <location evidence="1">Nucleus</location>
    </subcellularLocation>
</comment>
<comment type="caution">
    <text evidence="15">The sequence shown here is derived from an EMBL/GenBank/DDBJ whole genome shotgun (WGS) entry which is preliminary data.</text>
</comment>
<feature type="region of interest" description="Disordered" evidence="13">
    <location>
        <begin position="1"/>
        <end position="44"/>
    </location>
</feature>
<protein>
    <recommendedName>
        <fullName evidence="17">ARGOS-like protein</fullName>
    </recommendedName>
</protein>
<comment type="similarity">
    <text evidence="5">Belongs to the plant organ size related (OSR) protein family.</text>
</comment>
<dbReference type="PANTHER" id="PTHR36023:SF3">
    <property type="entry name" value="ARGOS-LIKE PROTEIN"/>
    <property type="match status" value="1"/>
</dbReference>
<evidence type="ECO:0000256" key="5">
    <source>
        <dbReference type="ARBA" id="ARBA00006891"/>
    </source>
</evidence>
<keyword evidence="7" id="KW-0963">Cytoplasm</keyword>
<feature type="compositionally biased region" description="Polar residues" evidence="13">
    <location>
        <begin position="8"/>
        <end position="32"/>
    </location>
</feature>